<sequence length="257" mass="27043">MTAPRWAAIPSAALGEELRFLLRAPRGPGPHPVTLLLHGRGDGAESWEPVFDALPDGVVVIPDAPWLDRAGYWVDSAHPDGRAVETAVVRDLLGWVDAELPVVHDRGARTVARYSMGGAGAVRLGLAHPALFGTVIALSPAIYEPDPPPGSSARESGAFGTATARYDPSEYTRLGHRAALEAHPGTPTRLLVATGDAEPAHPGAPAALAVGAQARELVRLAGDTPGIEATFREFPGGHGWETWRPALRWALSAARDS</sequence>
<dbReference type="InterPro" id="IPR050583">
    <property type="entry name" value="Mycobacterial_A85_antigen"/>
</dbReference>
<dbReference type="PANTHER" id="PTHR48098">
    <property type="entry name" value="ENTEROCHELIN ESTERASE-RELATED"/>
    <property type="match status" value="1"/>
</dbReference>
<reference evidence="1" key="1">
    <citation type="submission" date="2024-05" db="EMBL/GenBank/DDBJ databases">
        <title>The Natural Products Discovery Center: Release of the First 8490 Sequenced Strains for Exploring Actinobacteria Biosynthetic Diversity.</title>
        <authorList>
            <person name="Kalkreuter E."/>
            <person name="Kautsar S.A."/>
            <person name="Yang D."/>
            <person name="Bader C.D."/>
            <person name="Teijaro C.N."/>
            <person name="Fluegel L."/>
            <person name="Davis C.M."/>
            <person name="Simpson J.R."/>
            <person name="Lauterbach L."/>
            <person name="Steele A.D."/>
            <person name="Gui C."/>
            <person name="Meng S."/>
            <person name="Li G."/>
            <person name="Viehrig K."/>
            <person name="Ye F."/>
            <person name="Su P."/>
            <person name="Kiefer A.F."/>
            <person name="Nichols A."/>
            <person name="Cepeda A.J."/>
            <person name="Yan W."/>
            <person name="Fan B."/>
            <person name="Jiang Y."/>
            <person name="Adhikari A."/>
            <person name="Zheng C.-J."/>
            <person name="Schuster L."/>
            <person name="Cowan T.M."/>
            <person name="Smanski M.J."/>
            <person name="Chevrette M.G."/>
            <person name="de Carvalho L.P.S."/>
            <person name="Shen B."/>
        </authorList>
    </citation>
    <scope>NUCLEOTIDE SEQUENCE</scope>
    <source>
        <strain evidence="1">NPDC080035</strain>
    </source>
</reference>
<dbReference type="SUPFAM" id="SSF53474">
    <property type="entry name" value="alpha/beta-Hydrolases"/>
    <property type="match status" value="1"/>
</dbReference>
<accession>A0AAU7GEL8</accession>
<dbReference type="GO" id="GO:0016787">
    <property type="term" value="F:hydrolase activity"/>
    <property type="evidence" value="ECO:0007669"/>
    <property type="project" value="UniProtKB-KW"/>
</dbReference>
<protein>
    <submittedName>
        <fullName evidence="1">Alpha/beta hydrolase-fold protein</fullName>
    </submittedName>
</protein>
<proteinExistence type="predicted"/>
<dbReference type="Gene3D" id="3.40.50.1820">
    <property type="entry name" value="alpha/beta hydrolase"/>
    <property type="match status" value="1"/>
</dbReference>
<dbReference type="GO" id="GO:0016747">
    <property type="term" value="F:acyltransferase activity, transferring groups other than amino-acyl groups"/>
    <property type="evidence" value="ECO:0007669"/>
    <property type="project" value="TreeGrafter"/>
</dbReference>
<organism evidence="1">
    <name type="scientific">Leifsonia sp. NPDC080035</name>
    <dbReference type="NCBI Taxonomy" id="3143936"/>
    <lineage>
        <taxon>Bacteria</taxon>
        <taxon>Bacillati</taxon>
        <taxon>Actinomycetota</taxon>
        <taxon>Actinomycetes</taxon>
        <taxon>Micrococcales</taxon>
        <taxon>Microbacteriaceae</taxon>
        <taxon>Leifsonia</taxon>
    </lineage>
</organism>
<dbReference type="Pfam" id="PF00756">
    <property type="entry name" value="Esterase"/>
    <property type="match status" value="1"/>
</dbReference>
<dbReference type="AlphaFoldDB" id="A0AAU7GEL8"/>
<gene>
    <name evidence="1" type="ORF">AAME72_00715</name>
</gene>
<dbReference type="InterPro" id="IPR029058">
    <property type="entry name" value="AB_hydrolase_fold"/>
</dbReference>
<name>A0AAU7GEL8_9MICO</name>
<dbReference type="InterPro" id="IPR000801">
    <property type="entry name" value="Esterase-like"/>
</dbReference>
<dbReference type="PANTHER" id="PTHR48098:SF1">
    <property type="entry name" value="DIACYLGLYCEROL ACYLTRANSFERASE_MYCOLYLTRANSFERASE AG85A"/>
    <property type="match status" value="1"/>
</dbReference>
<dbReference type="RefSeq" id="WP_348788345.1">
    <property type="nucleotide sequence ID" value="NZ_CP157390.1"/>
</dbReference>
<evidence type="ECO:0000313" key="1">
    <source>
        <dbReference type="EMBL" id="XBM48394.1"/>
    </source>
</evidence>
<keyword evidence="1" id="KW-0378">Hydrolase</keyword>
<dbReference type="EMBL" id="CP157390">
    <property type="protein sequence ID" value="XBM48394.1"/>
    <property type="molecule type" value="Genomic_DNA"/>
</dbReference>